<dbReference type="Pfam" id="PF05488">
    <property type="entry name" value="PAAR_motif"/>
    <property type="match status" value="1"/>
</dbReference>
<dbReference type="RefSeq" id="WP_010602704.1">
    <property type="nucleotide sequence ID" value="NZ_JAPJUH010000003.1"/>
</dbReference>
<keyword evidence="2" id="KW-1185">Reference proteome</keyword>
<dbReference type="InterPro" id="IPR008727">
    <property type="entry name" value="PAAR_motif"/>
</dbReference>
<organism evidence="1 2">
    <name type="scientific">Pedobacter agri</name>
    <dbReference type="NCBI Taxonomy" id="454586"/>
    <lineage>
        <taxon>Bacteria</taxon>
        <taxon>Pseudomonadati</taxon>
        <taxon>Bacteroidota</taxon>
        <taxon>Sphingobacteriia</taxon>
        <taxon>Sphingobacteriales</taxon>
        <taxon>Sphingobacteriaceae</taxon>
        <taxon>Pedobacter</taxon>
    </lineage>
</organism>
<proteinExistence type="predicted"/>
<reference evidence="1" key="1">
    <citation type="submission" date="2022-11" db="EMBL/GenBank/DDBJ databases">
        <authorList>
            <person name="Graham C."/>
            <person name="Newman J.D."/>
        </authorList>
    </citation>
    <scope>NUCLEOTIDE SEQUENCE</scope>
    <source>
        <strain evidence="1">DSM 19486</strain>
    </source>
</reference>
<evidence type="ECO:0000313" key="1">
    <source>
        <dbReference type="EMBL" id="MCX3265590.1"/>
    </source>
</evidence>
<dbReference type="EMBL" id="JAPJUH010000003">
    <property type="protein sequence ID" value="MCX3265590.1"/>
    <property type="molecule type" value="Genomic_DNA"/>
</dbReference>
<gene>
    <name evidence="1" type="ORF">OQZ29_12585</name>
</gene>
<dbReference type="Gene3D" id="2.60.200.60">
    <property type="match status" value="1"/>
</dbReference>
<comment type="caution">
    <text evidence="1">The sequence shown here is derived from an EMBL/GenBank/DDBJ whole genome shotgun (WGS) entry which is preliminary data.</text>
</comment>
<sequence>MPNAVRTTDVTNHGGLVTGPGVPTVLIGGMPATVIGDMHTCVIPPPGHIPASPFVAGSATVMIGGKPAVRTGDVCGCGASAVVGCPTVTIG</sequence>
<name>A0A9X3DGB1_9SPHI</name>
<protein>
    <submittedName>
        <fullName evidence="1">PAAR domain-containing protein</fullName>
    </submittedName>
</protein>
<accession>A0A9X3DGB1</accession>
<dbReference type="CDD" id="cd14739">
    <property type="entry name" value="PAAR_3"/>
    <property type="match status" value="1"/>
</dbReference>
<evidence type="ECO:0000313" key="2">
    <source>
        <dbReference type="Proteomes" id="UP001142592"/>
    </source>
</evidence>
<dbReference type="AlphaFoldDB" id="A0A9X3DGB1"/>
<dbReference type="Proteomes" id="UP001142592">
    <property type="component" value="Unassembled WGS sequence"/>
</dbReference>